<sequence>MKEAPINDFLMLTHMLELYTT</sequence>
<organism evidence="1 2">
    <name type="scientific">Myodes glareolus</name>
    <name type="common">Bank vole</name>
    <name type="synonym">Clethrionomys glareolus</name>
    <dbReference type="NCBI Taxonomy" id="447135"/>
    <lineage>
        <taxon>Eukaryota</taxon>
        <taxon>Metazoa</taxon>
        <taxon>Chordata</taxon>
        <taxon>Craniata</taxon>
        <taxon>Vertebrata</taxon>
        <taxon>Euteleostomi</taxon>
        <taxon>Mammalia</taxon>
        <taxon>Eutheria</taxon>
        <taxon>Euarchontoglires</taxon>
        <taxon>Glires</taxon>
        <taxon>Rodentia</taxon>
        <taxon>Myomorpha</taxon>
        <taxon>Muroidea</taxon>
        <taxon>Cricetidae</taxon>
        <taxon>Arvicolinae</taxon>
        <taxon>Myodes</taxon>
    </lineage>
</organism>
<evidence type="ECO:0000313" key="2">
    <source>
        <dbReference type="Proteomes" id="UP001488838"/>
    </source>
</evidence>
<reference evidence="1 2" key="1">
    <citation type="journal article" date="2023" name="bioRxiv">
        <title>Conserved and derived expression patterns and positive selection on dental genes reveal complex evolutionary context of ever-growing rodent molars.</title>
        <authorList>
            <person name="Calamari Z.T."/>
            <person name="Song A."/>
            <person name="Cohen E."/>
            <person name="Akter M."/>
            <person name="Roy R.D."/>
            <person name="Hallikas O."/>
            <person name="Christensen M.M."/>
            <person name="Li P."/>
            <person name="Marangoni P."/>
            <person name="Jernvall J."/>
            <person name="Klein O.D."/>
        </authorList>
    </citation>
    <scope>NUCLEOTIDE SEQUENCE [LARGE SCALE GENOMIC DNA]</scope>
    <source>
        <strain evidence="1">V071</strain>
    </source>
</reference>
<comment type="caution">
    <text evidence="1">The sequence shown here is derived from an EMBL/GenBank/DDBJ whole genome shotgun (WGS) entry which is preliminary data.</text>
</comment>
<dbReference type="Proteomes" id="UP001488838">
    <property type="component" value="Unassembled WGS sequence"/>
</dbReference>
<dbReference type="EMBL" id="JBBHLL010000159">
    <property type="protein sequence ID" value="KAK7812082.1"/>
    <property type="molecule type" value="Genomic_DNA"/>
</dbReference>
<evidence type="ECO:0000313" key="1">
    <source>
        <dbReference type="EMBL" id="KAK7812082.1"/>
    </source>
</evidence>
<accession>A0AAW0ICP3</accession>
<dbReference type="AlphaFoldDB" id="A0AAW0ICP3"/>
<keyword evidence="2" id="KW-1185">Reference proteome</keyword>
<proteinExistence type="predicted"/>
<name>A0AAW0ICP3_MYOGA</name>
<protein>
    <submittedName>
        <fullName evidence="1">Uncharacterized protein</fullName>
    </submittedName>
</protein>
<gene>
    <name evidence="1" type="ORF">U0070_004543</name>
</gene>